<evidence type="ECO:0000256" key="2">
    <source>
        <dbReference type="ARBA" id="ARBA00022679"/>
    </source>
</evidence>
<dbReference type="Pfam" id="PF00145">
    <property type="entry name" value="DNA_methylase"/>
    <property type="match status" value="1"/>
</dbReference>
<dbReference type="KEGG" id="theu:HPC62_16205"/>
<dbReference type="GO" id="GO:0008168">
    <property type="term" value="F:methyltransferase activity"/>
    <property type="evidence" value="ECO:0007669"/>
    <property type="project" value="UniProtKB-KW"/>
</dbReference>
<dbReference type="Proteomes" id="UP000505210">
    <property type="component" value="Chromosome"/>
</dbReference>
<gene>
    <name evidence="4" type="ORF">HPC62_16205</name>
</gene>
<dbReference type="InterPro" id="IPR001525">
    <property type="entry name" value="C5_MeTfrase"/>
</dbReference>
<organism evidence="4 5">
    <name type="scientific">Thermoleptolyngbya sichuanensis A183</name>
    <dbReference type="NCBI Taxonomy" id="2737172"/>
    <lineage>
        <taxon>Bacteria</taxon>
        <taxon>Bacillati</taxon>
        <taxon>Cyanobacteriota</taxon>
        <taxon>Cyanophyceae</taxon>
        <taxon>Oculatellales</taxon>
        <taxon>Oculatellaceae</taxon>
        <taxon>Thermoleptolyngbya</taxon>
        <taxon>Thermoleptolyngbya sichuanensis</taxon>
    </lineage>
</organism>
<proteinExistence type="predicted"/>
<dbReference type="EMBL" id="CP053661">
    <property type="protein sequence ID" value="QKD83536.1"/>
    <property type="molecule type" value="Genomic_DNA"/>
</dbReference>
<keyword evidence="5" id="KW-1185">Reference proteome</keyword>
<accession>A0A6M8BGT6</accession>
<name>A0A6M8BGT6_9CYAN</name>
<protein>
    <submittedName>
        <fullName evidence="4">DNA cytosine methyltransferase</fullName>
    </submittedName>
</protein>
<keyword evidence="2 4" id="KW-0808">Transferase</keyword>
<keyword evidence="1 4" id="KW-0489">Methyltransferase</keyword>
<evidence type="ECO:0000313" key="5">
    <source>
        <dbReference type="Proteomes" id="UP000505210"/>
    </source>
</evidence>
<dbReference type="GO" id="GO:0009307">
    <property type="term" value="P:DNA restriction-modification system"/>
    <property type="evidence" value="ECO:0007669"/>
    <property type="project" value="UniProtKB-KW"/>
</dbReference>
<dbReference type="RefSeq" id="WP_172357358.1">
    <property type="nucleotide sequence ID" value="NZ_CP053661.1"/>
</dbReference>
<dbReference type="GO" id="GO:0032259">
    <property type="term" value="P:methylation"/>
    <property type="evidence" value="ECO:0007669"/>
    <property type="project" value="UniProtKB-KW"/>
</dbReference>
<sequence>MGSSSGITAIDGFCGAGGSTTGLLAAGVEVKYAANHWERAIQTHGTNHPQVDSRHVDLHIEHPSRFPRTTIAWFSPECTTHSPSG</sequence>
<evidence type="ECO:0000313" key="4">
    <source>
        <dbReference type="EMBL" id="QKD83536.1"/>
    </source>
</evidence>
<dbReference type="InterPro" id="IPR029063">
    <property type="entry name" value="SAM-dependent_MTases_sf"/>
</dbReference>
<dbReference type="AlphaFoldDB" id="A0A6M8BGT6"/>
<keyword evidence="3" id="KW-0680">Restriction system</keyword>
<evidence type="ECO:0000256" key="3">
    <source>
        <dbReference type="ARBA" id="ARBA00022747"/>
    </source>
</evidence>
<evidence type="ECO:0000256" key="1">
    <source>
        <dbReference type="ARBA" id="ARBA00022603"/>
    </source>
</evidence>
<reference evidence="4 5" key="1">
    <citation type="submission" date="2020-05" db="EMBL/GenBank/DDBJ databases">
        <title>Complete genome sequence of of a novel Thermoleptolyngbya strain isolated from hot springs of Ganzi, Sichuan China.</title>
        <authorList>
            <person name="Tang J."/>
            <person name="Daroch M."/>
            <person name="Li L."/>
            <person name="Waleron K."/>
            <person name="Waleron M."/>
            <person name="Waleron M."/>
        </authorList>
    </citation>
    <scope>NUCLEOTIDE SEQUENCE [LARGE SCALE GENOMIC DNA]</scope>
    <source>
        <strain evidence="4 5">PKUAC-SCTA183</strain>
    </source>
</reference>
<dbReference type="SUPFAM" id="SSF53335">
    <property type="entry name" value="S-adenosyl-L-methionine-dependent methyltransferases"/>
    <property type="match status" value="1"/>
</dbReference>
<dbReference type="Gene3D" id="3.40.50.150">
    <property type="entry name" value="Vaccinia Virus protein VP39"/>
    <property type="match status" value="1"/>
</dbReference>